<reference evidence="1" key="1">
    <citation type="submission" date="2022-02" db="EMBL/GenBank/DDBJ databases">
        <title>Plant Genome Project.</title>
        <authorList>
            <person name="Zhang R.-G."/>
        </authorList>
    </citation>
    <scope>NUCLEOTIDE SEQUENCE</scope>
    <source>
        <strain evidence="1">AT1</strain>
    </source>
</reference>
<sequence>MDTTCFNSSKGPFPSYHYETSIMKDRGKTILMLTKIRGMISLESFNYKQFYNILCLGYHVFDLPHQIHHF</sequence>
<organism evidence="1 2">
    <name type="scientific">Rhododendron molle</name>
    <name type="common">Chinese azalea</name>
    <name type="synonym">Azalea mollis</name>
    <dbReference type="NCBI Taxonomy" id="49168"/>
    <lineage>
        <taxon>Eukaryota</taxon>
        <taxon>Viridiplantae</taxon>
        <taxon>Streptophyta</taxon>
        <taxon>Embryophyta</taxon>
        <taxon>Tracheophyta</taxon>
        <taxon>Spermatophyta</taxon>
        <taxon>Magnoliopsida</taxon>
        <taxon>eudicotyledons</taxon>
        <taxon>Gunneridae</taxon>
        <taxon>Pentapetalae</taxon>
        <taxon>asterids</taxon>
        <taxon>Ericales</taxon>
        <taxon>Ericaceae</taxon>
        <taxon>Ericoideae</taxon>
        <taxon>Rhodoreae</taxon>
        <taxon>Rhododendron</taxon>
    </lineage>
</organism>
<name>A0ACC0PPJ2_RHOML</name>
<proteinExistence type="predicted"/>
<dbReference type="EMBL" id="CM046389">
    <property type="protein sequence ID" value="KAI8566942.1"/>
    <property type="molecule type" value="Genomic_DNA"/>
</dbReference>
<gene>
    <name evidence="1" type="ORF">RHMOL_Rhmol02G0081700</name>
</gene>
<protein>
    <submittedName>
        <fullName evidence="1">Uncharacterized protein</fullName>
    </submittedName>
</protein>
<comment type="caution">
    <text evidence="1">The sequence shown here is derived from an EMBL/GenBank/DDBJ whole genome shotgun (WGS) entry which is preliminary data.</text>
</comment>
<keyword evidence="2" id="KW-1185">Reference proteome</keyword>
<accession>A0ACC0PPJ2</accession>
<dbReference type="Proteomes" id="UP001062846">
    <property type="component" value="Chromosome 2"/>
</dbReference>
<evidence type="ECO:0000313" key="1">
    <source>
        <dbReference type="EMBL" id="KAI8566942.1"/>
    </source>
</evidence>
<evidence type="ECO:0000313" key="2">
    <source>
        <dbReference type="Proteomes" id="UP001062846"/>
    </source>
</evidence>